<dbReference type="Gene3D" id="3.40.50.880">
    <property type="match status" value="1"/>
</dbReference>
<gene>
    <name evidence="3" type="ORF">DFR50_12410</name>
</gene>
<dbReference type="PANTHER" id="PTHR37947:SF1">
    <property type="entry name" value="BLL2462 PROTEIN"/>
    <property type="match status" value="1"/>
</dbReference>
<dbReference type="Proteomes" id="UP000253529">
    <property type="component" value="Unassembled WGS sequence"/>
</dbReference>
<dbReference type="AlphaFoldDB" id="A0A366F1Z8"/>
<feature type="transmembrane region" description="Helical" evidence="2">
    <location>
        <begin position="12"/>
        <end position="33"/>
    </location>
</feature>
<feature type="transmembrane region" description="Helical" evidence="2">
    <location>
        <begin position="671"/>
        <end position="691"/>
    </location>
</feature>
<comment type="caution">
    <text evidence="3">The sequence shown here is derived from an EMBL/GenBank/DDBJ whole genome shotgun (WGS) entry which is preliminary data.</text>
</comment>
<sequence length="716" mass="76998">MTSWSIDFAPLVPLWLLYGLAAAALAIAAALVWRRAPGAWLRAAAFALALVGLADPNLVQENRRPLKDIVAVVVDRSESQQLGDRPRQTDQARDEVEARLKALGDVDLRVVETSRAESDTEGTRLFAALRGALADAPPDRVGGAILITDGDVHDIPGAASALGFNAPLHALITGHEGERQRRIELIEAPRYGIVGKDQTIAARVLDSASQGEPVRLTVRRDGETIATIDAAVGERIEVKTPIEHAGRNVVELEIAPVPGELTTEGDRAVVDIDGVRDKLRVLLVSGKPHPGERMWRNLLKSDANVDLVHFTILRPPEKGGDGVPINELSLIAFPVADLFGRKIKDFDLIIFDRYAQQSILPYAYLENIADYVRRGGALLMAEGPEYSTPDGLYYSPLGAITPAEPTGEDLEAPFRPQAAELGLRHPVTRGLVGPDGTGDPPTLGRWFRLVGAKATDGQTVMTGPDNRPLLVLSRVDKGRVALLLSDQIWLWARGYDGGGPYLDLLRRLAHWLMKEPELEEEALRASAHGRAITVERQSVSGEARETVLIGPDGTRTPLAFAAVAPGLSRAQTTVDRFGLYRAEDGEHVALVNVGPENPLEMRDVVSTTEKLRPLAEATGGSARRLSETKADDANVPRIVGLNPAPFYAGGGYIGIKRTGSSELIGARSTSLASGFFGLAVLLGMIVAGWMAEAGRFGRRPKSPHPKARLAGRAPPV</sequence>
<proteinExistence type="predicted"/>
<feature type="region of interest" description="Disordered" evidence="1">
    <location>
        <begin position="696"/>
        <end position="716"/>
    </location>
</feature>
<keyword evidence="2" id="KW-1133">Transmembrane helix</keyword>
<feature type="compositionally biased region" description="Basic residues" evidence="1">
    <location>
        <begin position="696"/>
        <end position="709"/>
    </location>
</feature>
<keyword evidence="2" id="KW-0472">Membrane</keyword>
<keyword evidence="4" id="KW-1185">Reference proteome</keyword>
<evidence type="ECO:0008006" key="5">
    <source>
        <dbReference type="Google" id="ProtNLM"/>
    </source>
</evidence>
<dbReference type="InterPro" id="IPR029062">
    <property type="entry name" value="Class_I_gatase-like"/>
</dbReference>
<dbReference type="OrthoDB" id="9769144at2"/>
<reference evidence="3 4" key="1">
    <citation type="submission" date="2018-06" db="EMBL/GenBank/DDBJ databases">
        <title>Genomic Encyclopedia of Type Strains, Phase IV (KMG-IV): sequencing the most valuable type-strain genomes for metagenomic binning, comparative biology and taxonomic classification.</title>
        <authorList>
            <person name="Goeker M."/>
        </authorList>
    </citation>
    <scope>NUCLEOTIDE SEQUENCE [LARGE SCALE GENOMIC DNA]</scope>
    <source>
        <strain evidence="3 4">DSM 24875</strain>
    </source>
</reference>
<dbReference type="PANTHER" id="PTHR37947">
    <property type="entry name" value="BLL2462 PROTEIN"/>
    <property type="match status" value="1"/>
</dbReference>
<name>A0A366F1Z8_9HYPH</name>
<evidence type="ECO:0000256" key="1">
    <source>
        <dbReference type="SAM" id="MobiDB-lite"/>
    </source>
</evidence>
<accession>A0A366F1Z8</accession>
<dbReference type="RefSeq" id="WP_113891017.1">
    <property type="nucleotide sequence ID" value="NZ_QNRK01000024.1"/>
</dbReference>
<dbReference type="SUPFAM" id="SSF52317">
    <property type="entry name" value="Class I glutamine amidotransferase-like"/>
    <property type="match status" value="1"/>
</dbReference>
<feature type="transmembrane region" description="Helical" evidence="2">
    <location>
        <begin position="40"/>
        <end position="59"/>
    </location>
</feature>
<protein>
    <recommendedName>
        <fullName evidence="5">Glutamine amidotransferase</fullName>
    </recommendedName>
</protein>
<dbReference type="EMBL" id="QNRK01000024">
    <property type="protein sequence ID" value="RBP08624.1"/>
    <property type="molecule type" value="Genomic_DNA"/>
</dbReference>
<evidence type="ECO:0000313" key="4">
    <source>
        <dbReference type="Proteomes" id="UP000253529"/>
    </source>
</evidence>
<keyword evidence="2" id="KW-0812">Transmembrane</keyword>
<organism evidence="3 4">
    <name type="scientific">Roseiarcus fermentans</name>
    <dbReference type="NCBI Taxonomy" id="1473586"/>
    <lineage>
        <taxon>Bacteria</taxon>
        <taxon>Pseudomonadati</taxon>
        <taxon>Pseudomonadota</taxon>
        <taxon>Alphaproteobacteria</taxon>
        <taxon>Hyphomicrobiales</taxon>
        <taxon>Roseiarcaceae</taxon>
        <taxon>Roseiarcus</taxon>
    </lineage>
</organism>
<evidence type="ECO:0000256" key="2">
    <source>
        <dbReference type="SAM" id="Phobius"/>
    </source>
</evidence>
<evidence type="ECO:0000313" key="3">
    <source>
        <dbReference type="EMBL" id="RBP08624.1"/>
    </source>
</evidence>